<comment type="catalytic activity">
    <reaction evidence="10">
        <text>ITP + H2O = IMP + diphosphate + H(+)</text>
        <dbReference type="Rhea" id="RHEA:29399"/>
        <dbReference type="ChEBI" id="CHEBI:15377"/>
        <dbReference type="ChEBI" id="CHEBI:15378"/>
        <dbReference type="ChEBI" id="CHEBI:33019"/>
        <dbReference type="ChEBI" id="CHEBI:58053"/>
        <dbReference type="ChEBI" id="CHEBI:61402"/>
        <dbReference type="EC" id="3.6.1.66"/>
    </reaction>
</comment>
<evidence type="ECO:0000256" key="4">
    <source>
        <dbReference type="ARBA" id="ARBA00022741"/>
    </source>
</evidence>
<dbReference type="Gene3D" id="3.90.950.10">
    <property type="match status" value="1"/>
</dbReference>
<sequence>MKWVLATGNPGKVSELAAMLAPLSIDLVAQSEYQVSEVAETGTTFVENAIIKARHAAALTGLPAVADDSGLEVDALHGAPGVYSSRYAGEHASDHDNVVKLLAELDGVATEQRTARFRCVLVFMRHANDPTPLICQGSWRGKIALSADGDGGFGYDPVFIAEGLDVSAAQLSKADKNAISHRGQALKQLVAQLPDFLAHG</sequence>
<comment type="function">
    <text evidence="10">Pyrophosphatase that catalyzes the hydrolysis of nucleoside triphosphates to their monophosphate derivatives, with a high preference for the non-canonical purine nucleotides XTP (xanthosine triphosphate), dITP (deoxyinosine triphosphate) and ITP. Seems to function as a house-cleaning enzyme that removes non-canonical purine nucleotides from the nucleotide pool, thus preventing their incorporation into DNA/RNA and avoiding chromosomal lesions.</text>
</comment>
<dbReference type="GO" id="GO:0046872">
    <property type="term" value="F:metal ion binding"/>
    <property type="evidence" value="ECO:0007669"/>
    <property type="project" value="UniProtKB-KW"/>
</dbReference>
<evidence type="ECO:0000256" key="10">
    <source>
        <dbReference type="HAMAP-Rule" id="MF_01405"/>
    </source>
</evidence>
<dbReference type="GO" id="GO:0036222">
    <property type="term" value="F:XTP diphosphatase activity"/>
    <property type="evidence" value="ECO:0007669"/>
    <property type="project" value="UniProtKB-UniRule"/>
</dbReference>
<dbReference type="GO" id="GO:0036220">
    <property type="term" value="F:ITP diphosphatase activity"/>
    <property type="evidence" value="ECO:0007669"/>
    <property type="project" value="UniProtKB-UniRule"/>
</dbReference>
<evidence type="ECO:0000256" key="11">
    <source>
        <dbReference type="RuleBase" id="RU003781"/>
    </source>
</evidence>
<dbReference type="CDD" id="cd00515">
    <property type="entry name" value="HAM1"/>
    <property type="match status" value="1"/>
</dbReference>
<comment type="caution">
    <text evidence="10">Lacks conserved residue(s) required for the propagation of feature annotation.</text>
</comment>
<keyword evidence="4 10" id="KW-0547">Nucleotide-binding</keyword>
<dbReference type="GO" id="GO:0009117">
    <property type="term" value="P:nucleotide metabolic process"/>
    <property type="evidence" value="ECO:0007669"/>
    <property type="project" value="UniProtKB-KW"/>
</dbReference>
<keyword evidence="7 10" id="KW-0546">Nucleotide metabolism</keyword>
<dbReference type="GO" id="GO:0000166">
    <property type="term" value="F:nucleotide binding"/>
    <property type="evidence" value="ECO:0007669"/>
    <property type="project" value="UniProtKB-KW"/>
</dbReference>
<gene>
    <name evidence="12" type="primary">rdgB</name>
    <name evidence="12" type="ORF">IC617_04725</name>
</gene>
<evidence type="ECO:0000256" key="5">
    <source>
        <dbReference type="ARBA" id="ARBA00022801"/>
    </source>
</evidence>
<dbReference type="AlphaFoldDB" id="A0A8J6UDW8"/>
<comment type="subunit">
    <text evidence="2 10">Homodimer.</text>
</comment>
<comment type="cofactor">
    <cofactor evidence="10">
        <name>Mg(2+)</name>
        <dbReference type="ChEBI" id="CHEBI:18420"/>
    </cofactor>
    <text evidence="10">Binds 1 Mg(2+) ion per subunit.</text>
</comment>
<keyword evidence="3 10" id="KW-0479">Metal-binding</keyword>
<organism evidence="12 13">
    <name type="scientific">Neiella litorisoli</name>
    <dbReference type="NCBI Taxonomy" id="2771431"/>
    <lineage>
        <taxon>Bacteria</taxon>
        <taxon>Pseudomonadati</taxon>
        <taxon>Pseudomonadota</taxon>
        <taxon>Gammaproteobacteria</taxon>
        <taxon>Alteromonadales</taxon>
        <taxon>Echinimonadaceae</taxon>
        <taxon>Neiella</taxon>
    </lineage>
</organism>
<evidence type="ECO:0000313" key="13">
    <source>
        <dbReference type="Proteomes" id="UP000638014"/>
    </source>
</evidence>
<dbReference type="PANTHER" id="PTHR11067">
    <property type="entry name" value="INOSINE TRIPHOSPHATE PYROPHOSPHATASE/HAM1 PROTEIN"/>
    <property type="match status" value="1"/>
</dbReference>
<dbReference type="SUPFAM" id="SSF52972">
    <property type="entry name" value="ITPase-like"/>
    <property type="match status" value="1"/>
</dbReference>
<evidence type="ECO:0000256" key="2">
    <source>
        <dbReference type="ARBA" id="ARBA00011738"/>
    </source>
</evidence>
<dbReference type="NCBIfam" id="TIGR00042">
    <property type="entry name" value="RdgB/HAM1 family non-canonical purine NTP pyrophosphatase"/>
    <property type="match status" value="1"/>
</dbReference>
<comment type="similarity">
    <text evidence="1 10 11">Belongs to the HAM1 NTPase family.</text>
</comment>
<dbReference type="InterPro" id="IPR020922">
    <property type="entry name" value="dITP/XTP_pyrophosphatase"/>
</dbReference>
<comment type="catalytic activity">
    <reaction evidence="9 10">
        <text>XTP + H2O = XMP + diphosphate + H(+)</text>
        <dbReference type="Rhea" id="RHEA:28610"/>
        <dbReference type="ChEBI" id="CHEBI:15377"/>
        <dbReference type="ChEBI" id="CHEBI:15378"/>
        <dbReference type="ChEBI" id="CHEBI:33019"/>
        <dbReference type="ChEBI" id="CHEBI:57464"/>
        <dbReference type="ChEBI" id="CHEBI:61314"/>
        <dbReference type="EC" id="3.6.1.66"/>
    </reaction>
</comment>
<comment type="catalytic activity">
    <reaction evidence="8 10">
        <text>dITP + H2O = dIMP + diphosphate + H(+)</text>
        <dbReference type="Rhea" id="RHEA:28342"/>
        <dbReference type="ChEBI" id="CHEBI:15377"/>
        <dbReference type="ChEBI" id="CHEBI:15378"/>
        <dbReference type="ChEBI" id="CHEBI:33019"/>
        <dbReference type="ChEBI" id="CHEBI:61194"/>
        <dbReference type="ChEBI" id="CHEBI:61382"/>
        <dbReference type="EC" id="3.6.1.66"/>
    </reaction>
</comment>
<proteinExistence type="inferred from homology"/>
<dbReference type="InterPro" id="IPR002637">
    <property type="entry name" value="RdgB/HAM1"/>
</dbReference>
<dbReference type="Proteomes" id="UP000638014">
    <property type="component" value="Unassembled WGS sequence"/>
</dbReference>
<comment type="caution">
    <text evidence="12">The sequence shown here is derived from an EMBL/GenBank/DDBJ whole genome shotgun (WGS) entry which is preliminary data.</text>
</comment>
<dbReference type="EMBL" id="JACXAF010000005">
    <property type="protein sequence ID" value="MBD1388724.1"/>
    <property type="molecule type" value="Genomic_DNA"/>
</dbReference>
<dbReference type="RefSeq" id="WP_191143838.1">
    <property type="nucleotide sequence ID" value="NZ_JACXAF010000005.1"/>
</dbReference>
<dbReference type="GO" id="GO:0035870">
    <property type="term" value="F:dITP diphosphatase activity"/>
    <property type="evidence" value="ECO:0007669"/>
    <property type="project" value="UniProtKB-UniRule"/>
</dbReference>
<evidence type="ECO:0000256" key="8">
    <source>
        <dbReference type="ARBA" id="ARBA00051875"/>
    </source>
</evidence>
<feature type="binding site" evidence="10">
    <location>
        <begin position="181"/>
        <end position="182"/>
    </location>
    <ligand>
        <name>substrate</name>
    </ligand>
</feature>
<evidence type="ECO:0000256" key="6">
    <source>
        <dbReference type="ARBA" id="ARBA00022842"/>
    </source>
</evidence>
<dbReference type="GO" id="GO:0009146">
    <property type="term" value="P:purine nucleoside triphosphate catabolic process"/>
    <property type="evidence" value="ECO:0007669"/>
    <property type="project" value="UniProtKB-UniRule"/>
</dbReference>
<name>A0A8J6UDW8_9GAMM</name>
<keyword evidence="6 10" id="KW-0460">Magnesium</keyword>
<feature type="active site" description="Proton acceptor" evidence="10">
    <location>
        <position position="68"/>
    </location>
</feature>
<keyword evidence="13" id="KW-1185">Reference proteome</keyword>
<dbReference type="GO" id="GO:0005829">
    <property type="term" value="C:cytosol"/>
    <property type="evidence" value="ECO:0007669"/>
    <property type="project" value="TreeGrafter"/>
</dbReference>
<dbReference type="PANTHER" id="PTHR11067:SF9">
    <property type="entry name" value="INOSINE TRIPHOSPHATE PYROPHOSPHATASE"/>
    <property type="match status" value="1"/>
</dbReference>
<feature type="binding site" evidence="10">
    <location>
        <position position="69"/>
    </location>
    <ligand>
        <name>substrate</name>
    </ligand>
</feature>
<feature type="binding site" evidence="10">
    <location>
        <position position="68"/>
    </location>
    <ligand>
        <name>Mg(2+)</name>
        <dbReference type="ChEBI" id="CHEBI:18420"/>
    </ligand>
</feature>
<evidence type="ECO:0000256" key="3">
    <source>
        <dbReference type="ARBA" id="ARBA00022723"/>
    </source>
</evidence>
<evidence type="ECO:0000313" key="12">
    <source>
        <dbReference type="EMBL" id="MBD1388724.1"/>
    </source>
</evidence>
<keyword evidence="5 10" id="KW-0378">Hydrolase</keyword>
<dbReference type="HAMAP" id="MF_01405">
    <property type="entry name" value="Non_canon_purine_NTPase"/>
    <property type="match status" value="1"/>
</dbReference>
<dbReference type="Pfam" id="PF01725">
    <property type="entry name" value="Ham1p_like"/>
    <property type="match status" value="1"/>
</dbReference>
<reference evidence="12" key="1">
    <citation type="submission" date="2020-09" db="EMBL/GenBank/DDBJ databases">
        <title>A novel bacterium of genus Neiella, isolated from South China Sea.</title>
        <authorList>
            <person name="Huang H."/>
            <person name="Mo K."/>
            <person name="Hu Y."/>
        </authorList>
    </citation>
    <scope>NUCLEOTIDE SEQUENCE</scope>
    <source>
        <strain evidence="12">HB171785</strain>
    </source>
</reference>
<evidence type="ECO:0000256" key="1">
    <source>
        <dbReference type="ARBA" id="ARBA00008023"/>
    </source>
</evidence>
<feature type="binding site" evidence="10">
    <location>
        <begin position="153"/>
        <end position="156"/>
    </location>
    <ligand>
        <name>substrate</name>
    </ligand>
</feature>
<evidence type="ECO:0000256" key="9">
    <source>
        <dbReference type="ARBA" id="ARBA00052017"/>
    </source>
</evidence>
<evidence type="ECO:0000256" key="7">
    <source>
        <dbReference type="ARBA" id="ARBA00023080"/>
    </source>
</evidence>
<feature type="binding site" evidence="10">
    <location>
        <position position="176"/>
    </location>
    <ligand>
        <name>substrate</name>
    </ligand>
</feature>
<dbReference type="InterPro" id="IPR029001">
    <property type="entry name" value="ITPase-like_fam"/>
</dbReference>
<dbReference type="EC" id="3.6.1.66" evidence="10"/>
<accession>A0A8J6UDW8</accession>
<dbReference type="GO" id="GO:0017111">
    <property type="term" value="F:ribonucleoside triphosphate phosphatase activity"/>
    <property type="evidence" value="ECO:0007669"/>
    <property type="project" value="InterPro"/>
</dbReference>
<feature type="binding site" evidence="10">
    <location>
        <begin position="7"/>
        <end position="12"/>
    </location>
    <ligand>
        <name>substrate</name>
    </ligand>
</feature>
<dbReference type="FunFam" id="3.90.950.10:FF:000001">
    <property type="entry name" value="dITP/XTP pyrophosphatase"/>
    <property type="match status" value="1"/>
</dbReference>
<protein>
    <recommendedName>
        <fullName evidence="10">dITP/XTP pyrophosphatase</fullName>
        <ecNumber evidence="10">3.6.1.66</ecNumber>
    </recommendedName>
    <alternativeName>
        <fullName evidence="10">Non-canonical purine NTP pyrophosphatase</fullName>
    </alternativeName>
    <alternativeName>
        <fullName evidence="10">Non-standard purine NTP pyrophosphatase</fullName>
    </alternativeName>
    <alternativeName>
        <fullName evidence="10">Nucleoside-triphosphate diphosphatase</fullName>
    </alternativeName>
    <alternativeName>
        <fullName evidence="10">Nucleoside-triphosphate pyrophosphatase</fullName>
        <shortName evidence="10">NTPase</shortName>
    </alternativeName>
</protein>